<evidence type="ECO:0000259" key="7">
    <source>
        <dbReference type="Pfam" id="PF02668"/>
    </source>
</evidence>
<evidence type="ECO:0000256" key="2">
    <source>
        <dbReference type="ARBA" id="ARBA00005896"/>
    </source>
</evidence>
<evidence type="ECO:0000256" key="1">
    <source>
        <dbReference type="ARBA" id="ARBA00001954"/>
    </source>
</evidence>
<keyword evidence="5" id="KW-0560">Oxidoreductase</keyword>
<evidence type="ECO:0000256" key="4">
    <source>
        <dbReference type="ARBA" id="ARBA00022964"/>
    </source>
</evidence>
<dbReference type="PANTHER" id="PTHR30468">
    <property type="entry name" value="ALPHA-KETOGLUTARATE-DEPENDENT SULFONATE DIOXYGENASE"/>
    <property type="match status" value="1"/>
</dbReference>
<dbReference type="SUPFAM" id="SSF51197">
    <property type="entry name" value="Clavaminate synthase-like"/>
    <property type="match status" value="1"/>
</dbReference>
<protein>
    <recommendedName>
        <fullName evidence="7">TauD/TfdA-like domain-containing protein</fullName>
    </recommendedName>
</protein>
<feature type="domain" description="TauD/TfdA-like" evidence="7">
    <location>
        <begin position="48"/>
        <end position="340"/>
    </location>
</feature>
<comment type="cofactor">
    <cofactor evidence="1">
        <name>Fe(2+)</name>
        <dbReference type="ChEBI" id="CHEBI:29033"/>
    </cofactor>
</comment>
<organism evidence="8 9">
    <name type="scientific">Exophiala xenobiotica</name>
    <dbReference type="NCBI Taxonomy" id="348802"/>
    <lineage>
        <taxon>Eukaryota</taxon>
        <taxon>Fungi</taxon>
        <taxon>Dikarya</taxon>
        <taxon>Ascomycota</taxon>
        <taxon>Pezizomycotina</taxon>
        <taxon>Eurotiomycetes</taxon>
        <taxon>Chaetothyriomycetidae</taxon>
        <taxon>Chaetothyriales</taxon>
        <taxon>Herpotrichiellaceae</taxon>
        <taxon>Exophiala</taxon>
    </lineage>
</organism>
<comment type="similarity">
    <text evidence="2">Belongs to the TfdA dioxygenase family.</text>
</comment>
<name>A0A0D2EPV8_9EURO</name>
<dbReference type="Proteomes" id="UP000054342">
    <property type="component" value="Unassembled WGS sequence"/>
</dbReference>
<proteinExistence type="inferred from homology"/>
<dbReference type="AlphaFoldDB" id="A0A0D2EPV8"/>
<accession>A0A0D2EPV8</accession>
<keyword evidence="4" id="KW-0223">Dioxygenase</keyword>
<dbReference type="OrthoDB" id="10257314at2759"/>
<dbReference type="EMBL" id="KN847318">
    <property type="protein sequence ID" value="KIW57618.1"/>
    <property type="molecule type" value="Genomic_DNA"/>
</dbReference>
<dbReference type="InterPro" id="IPR051323">
    <property type="entry name" value="AtsK-like"/>
</dbReference>
<dbReference type="GO" id="GO:0016706">
    <property type="term" value="F:2-oxoglutarate-dependent dioxygenase activity"/>
    <property type="evidence" value="ECO:0007669"/>
    <property type="project" value="TreeGrafter"/>
</dbReference>
<keyword evidence="9" id="KW-1185">Reference proteome</keyword>
<dbReference type="InterPro" id="IPR042098">
    <property type="entry name" value="TauD-like_sf"/>
</dbReference>
<evidence type="ECO:0000313" key="9">
    <source>
        <dbReference type="Proteomes" id="UP000054342"/>
    </source>
</evidence>
<gene>
    <name evidence="8" type="ORF">PV05_02187</name>
</gene>
<sequence length="370" mass="41715">MAPPAADIDLISHQSTTTIPVTKGANASLLKEPLKYSGSLDGYKSFEATNVIGREYPELQLSDILHDDNKIRDLAITVSQHGVVFFRNQNINIEDQKILGQKLGELTGKPETSKLHRHALSNSKRGIAVDENGKLDDEVSVISSEQNRKFYKDRFSPDTKRLASEGWHADITFERIPSDYAILKIITKPEDAGGDTLWASGYELYDRLSPDFQQLAERLTATHYQPNFVKVAKEFGEELIEQDRGAPENNGIDFTASHPVVRTNPVTGWKSLFGAGHQVHHGWIDNVSPRESEILKAYFLQLITDNHDLQVRFRWNENDLAIWDNRSVFHTATNDYFGKRQGNRVVSLGEKPYFDPKSVSRREALRAAAA</sequence>
<dbReference type="FunFam" id="3.60.130.10:FF:000005">
    <property type="entry name" value="TfdA family taurine dioxygenase"/>
    <property type="match status" value="1"/>
</dbReference>
<dbReference type="InterPro" id="IPR003819">
    <property type="entry name" value="TauD/TfdA-like"/>
</dbReference>
<evidence type="ECO:0000256" key="5">
    <source>
        <dbReference type="ARBA" id="ARBA00023002"/>
    </source>
</evidence>
<dbReference type="GO" id="GO:0005737">
    <property type="term" value="C:cytoplasm"/>
    <property type="evidence" value="ECO:0007669"/>
    <property type="project" value="TreeGrafter"/>
</dbReference>
<evidence type="ECO:0000256" key="3">
    <source>
        <dbReference type="ARBA" id="ARBA00022723"/>
    </source>
</evidence>
<dbReference type="HOGENOM" id="CLU_036005_1_0_1"/>
<dbReference type="STRING" id="348802.A0A0D2EPV8"/>
<keyword evidence="6" id="KW-0408">Iron</keyword>
<dbReference type="PANTHER" id="PTHR30468:SF10">
    <property type="entry name" value="TAUD_TFDA-LIKE DOMAIN-CONTAINING PROTEIN"/>
    <property type="match status" value="1"/>
</dbReference>
<reference evidence="8 9" key="1">
    <citation type="submission" date="2015-01" db="EMBL/GenBank/DDBJ databases">
        <title>The Genome Sequence of Exophiala xenobiotica CBS118157.</title>
        <authorList>
            <consortium name="The Broad Institute Genomics Platform"/>
            <person name="Cuomo C."/>
            <person name="de Hoog S."/>
            <person name="Gorbushina A."/>
            <person name="Stielow B."/>
            <person name="Teixiera M."/>
            <person name="Abouelleil A."/>
            <person name="Chapman S.B."/>
            <person name="Priest M."/>
            <person name="Young S.K."/>
            <person name="Wortman J."/>
            <person name="Nusbaum C."/>
            <person name="Birren B."/>
        </authorList>
    </citation>
    <scope>NUCLEOTIDE SEQUENCE [LARGE SCALE GENOMIC DNA]</scope>
    <source>
        <strain evidence="8 9">CBS 118157</strain>
    </source>
</reference>
<keyword evidence="3" id="KW-0479">Metal-binding</keyword>
<evidence type="ECO:0000256" key="6">
    <source>
        <dbReference type="ARBA" id="ARBA00023004"/>
    </source>
</evidence>
<evidence type="ECO:0000313" key="8">
    <source>
        <dbReference type="EMBL" id="KIW57618.1"/>
    </source>
</evidence>
<dbReference type="Gene3D" id="3.60.130.10">
    <property type="entry name" value="Clavaminate synthase-like"/>
    <property type="match status" value="1"/>
</dbReference>
<dbReference type="GO" id="GO:0046872">
    <property type="term" value="F:metal ion binding"/>
    <property type="evidence" value="ECO:0007669"/>
    <property type="project" value="UniProtKB-KW"/>
</dbReference>
<dbReference type="Pfam" id="PF02668">
    <property type="entry name" value="TauD"/>
    <property type="match status" value="1"/>
</dbReference>
<dbReference type="GeneID" id="25324095"/>
<dbReference type="RefSeq" id="XP_013318202.1">
    <property type="nucleotide sequence ID" value="XM_013462748.1"/>
</dbReference>